<feature type="region of interest" description="Disordered" evidence="1">
    <location>
        <begin position="184"/>
        <end position="215"/>
    </location>
</feature>
<gene>
    <name evidence="3" type="ORF">RM572_08625</name>
</gene>
<dbReference type="RefSeq" id="WP_311672663.1">
    <property type="nucleotide sequence ID" value="NZ_JAVREQ010000005.1"/>
</dbReference>
<dbReference type="Proteomes" id="UP001183414">
    <property type="component" value="Unassembled WGS sequence"/>
</dbReference>
<name>A0ABU2NPE6_9ACTN</name>
<proteinExistence type="predicted"/>
<accession>A0ABU2NPE6</accession>
<keyword evidence="4" id="KW-1185">Reference proteome</keyword>
<sequence length="215" mass="23218">MYRSQEPPHATAFAHPETRAAWEGTRNRIRVRFLLWSLLFVGLFALSVVLNATAETDYVKRGSNQLGPAIGGLALLWYVFVLYSCLGALSRVKKARKVLEVCPWRQVAVRKAPGGKDGTGVTVQIGLSGGTPPASGDESAWSPTMAARDPRRYNRWDPQLEQGAWFAGEPGVYGVLALPGGAGPMNAQRSQANLSGERTTPGRDLESVLRGAARS</sequence>
<keyword evidence="2" id="KW-0812">Transmembrane</keyword>
<evidence type="ECO:0000256" key="2">
    <source>
        <dbReference type="SAM" id="Phobius"/>
    </source>
</evidence>
<organism evidence="3 4">
    <name type="scientific">Streptomyces hazeniae</name>
    <dbReference type="NCBI Taxonomy" id="3075538"/>
    <lineage>
        <taxon>Bacteria</taxon>
        <taxon>Bacillati</taxon>
        <taxon>Actinomycetota</taxon>
        <taxon>Actinomycetes</taxon>
        <taxon>Kitasatosporales</taxon>
        <taxon>Streptomycetaceae</taxon>
        <taxon>Streptomyces</taxon>
    </lineage>
</organism>
<dbReference type="EMBL" id="JAVREQ010000005">
    <property type="protein sequence ID" value="MDT0378838.1"/>
    <property type="molecule type" value="Genomic_DNA"/>
</dbReference>
<evidence type="ECO:0000313" key="3">
    <source>
        <dbReference type="EMBL" id="MDT0378838.1"/>
    </source>
</evidence>
<feature type="compositionally biased region" description="Polar residues" evidence="1">
    <location>
        <begin position="187"/>
        <end position="198"/>
    </location>
</feature>
<feature type="transmembrane region" description="Helical" evidence="2">
    <location>
        <begin position="66"/>
        <end position="89"/>
    </location>
</feature>
<evidence type="ECO:0000313" key="4">
    <source>
        <dbReference type="Proteomes" id="UP001183414"/>
    </source>
</evidence>
<keyword evidence="2" id="KW-1133">Transmembrane helix</keyword>
<reference evidence="4" key="1">
    <citation type="submission" date="2023-07" db="EMBL/GenBank/DDBJ databases">
        <title>30 novel species of actinomycetes from the DSMZ collection.</title>
        <authorList>
            <person name="Nouioui I."/>
        </authorList>
    </citation>
    <scope>NUCLEOTIDE SEQUENCE [LARGE SCALE GENOMIC DNA]</scope>
    <source>
        <strain evidence="4">DSM 42041</strain>
    </source>
</reference>
<comment type="caution">
    <text evidence="3">The sequence shown here is derived from an EMBL/GenBank/DDBJ whole genome shotgun (WGS) entry which is preliminary data.</text>
</comment>
<protein>
    <submittedName>
        <fullName evidence="3">Uncharacterized protein</fullName>
    </submittedName>
</protein>
<feature type="transmembrane region" description="Helical" evidence="2">
    <location>
        <begin position="33"/>
        <end position="54"/>
    </location>
</feature>
<evidence type="ECO:0000256" key="1">
    <source>
        <dbReference type="SAM" id="MobiDB-lite"/>
    </source>
</evidence>
<keyword evidence="2" id="KW-0472">Membrane</keyword>